<accession>A0A2H3BYB7</accession>
<dbReference type="AlphaFoldDB" id="A0A2H3BYB7"/>
<dbReference type="InterPro" id="IPR001245">
    <property type="entry name" value="Ser-Thr/Tyr_kinase_cat_dom"/>
</dbReference>
<sequence length="339" mass="37495">MSYLETHPDHDRLTSLVQVTEGMKYLHNHDLPIVHADIRGANILVMDDLRCCLADFGLSLFAESRALNGSWMDKGCIRWLAPEYMDSNLFNQLYFTARDVYAYGCTVVEIFTGEPPFSNIKNDAGVIHEVLVKQSHPPRPPSNIFPDDGLRELVMACLSTISSQRPNVEKKSEILAQLHTPASMDQWKLPFHPSKALNGGDSDQEDMMNADDRSNFEQSSEFSSEGSSSPGADSEAEPFILQIPSTKRRHAQEDVVENLDDEFFVPWQPEDDDVIVPKVVWQGDGNPDQGTSPDINAPDGLSIIPHKVIPPDFGGSLSTPVTSDTQGEAIPTSQSRSAN</sequence>
<dbReference type="InterPro" id="IPR008266">
    <property type="entry name" value="Tyr_kinase_AS"/>
</dbReference>
<gene>
    <name evidence="3" type="ORF">ARMSODRAFT_1080309</name>
</gene>
<dbReference type="Pfam" id="PF07714">
    <property type="entry name" value="PK_Tyr_Ser-Thr"/>
    <property type="match status" value="1"/>
</dbReference>
<dbReference type="GO" id="GO:0004674">
    <property type="term" value="F:protein serine/threonine kinase activity"/>
    <property type="evidence" value="ECO:0007669"/>
    <property type="project" value="TreeGrafter"/>
</dbReference>
<evidence type="ECO:0000313" key="3">
    <source>
        <dbReference type="EMBL" id="PBK74600.1"/>
    </source>
</evidence>
<name>A0A2H3BYB7_9AGAR</name>
<proteinExistence type="predicted"/>
<dbReference type="EMBL" id="KZ293418">
    <property type="protein sequence ID" value="PBK74600.1"/>
    <property type="molecule type" value="Genomic_DNA"/>
</dbReference>
<evidence type="ECO:0000259" key="2">
    <source>
        <dbReference type="PROSITE" id="PS50011"/>
    </source>
</evidence>
<feature type="domain" description="Protein kinase" evidence="2">
    <location>
        <begin position="1"/>
        <end position="182"/>
    </location>
</feature>
<reference evidence="4" key="1">
    <citation type="journal article" date="2017" name="Nat. Ecol. Evol.">
        <title>Genome expansion and lineage-specific genetic innovations in the forest pathogenic fungi Armillaria.</title>
        <authorList>
            <person name="Sipos G."/>
            <person name="Prasanna A.N."/>
            <person name="Walter M.C."/>
            <person name="O'Connor E."/>
            <person name="Balint B."/>
            <person name="Krizsan K."/>
            <person name="Kiss B."/>
            <person name="Hess J."/>
            <person name="Varga T."/>
            <person name="Slot J."/>
            <person name="Riley R."/>
            <person name="Boka B."/>
            <person name="Rigling D."/>
            <person name="Barry K."/>
            <person name="Lee J."/>
            <person name="Mihaltcheva S."/>
            <person name="LaButti K."/>
            <person name="Lipzen A."/>
            <person name="Waldron R."/>
            <person name="Moloney N.M."/>
            <person name="Sperisen C."/>
            <person name="Kredics L."/>
            <person name="Vagvoelgyi C."/>
            <person name="Patrignani A."/>
            <person name="Fitzpatrick D."/>
            <person name="Nagy I."/>
            <person name="Doyle S."/>
            <person name="Anderson J.B."/>
            <person name="Grigoriev I.V."/>
            <person name="Gueldener U."/>
            <person name="Muensterkoetter M."/>
            <person name="Nagy L.G."/>
        </authorList>
    </citation>
    <scope>NUCLEOTIDE SEQUENCE [LARGE SCALE GENOMIC DNA]</scope>
    <source>
        <strain evidence="4">28-4</strain>
    </source>
</reference>
<feature type="region of interest" description="Disordered" evidence="1">
    <location>
        <begin position="189"/>
        <end position="236"/>
    </location>
</feature>
<dbReference type="PROSITE" id="PS50011">
    <property type="entry name" value="PROTEIN_KINASE_DOM"/>
    <property type="match status" value="1"/>
</dbReference>
<evidence type="ECO:0000256" key="1">
    <source>
        <dbReference type="SAM" id="MobiDB-lite"/>
    </source>
</evidence>
<keyword evidence="3" id="KW-0808">Transferase</keyword>
<keyword evidence="3" id="KW-0418">Kinase</keyword>
<dbReference type="Gene3D" id="1.10.510.10">
    <property type="entry name" value="Transferase(Phosphotransferase) domain 1"/>
    <property type="match status" value="1"/>
</dbReference>
<evidence type="ECO:0000313" key="4">
    <source>
        <dbReference type="Proteomes" id="UP000218334"/>
    </source>
</evidence>
<protein>
    <submittedName>
        <fullName evidence="3">Kinase-like protein</fullName>
    </submittedName>
</protein>
<dbReference type="InterPro" id="IPR000719">
    <property type="entry name" value="Prot_kinase_dom"/>
</dbReference>
<dbReference type="PANTHER" id="PTHR44329">
    <property type="entry name" value="SERINE/THREONINE-PROTEIN KINASE TNNI3K-RELATED"/>
    <property type="match status" value="1"/>
</dbReference>
<dbReference type="PROSITE" id="PS00109">
    <property type="entry name" value="PROTEIN_KINASE_TYR"/>
    <property type="match status" value="1"/>
</dbReference>
<dbReference type="InterPro" id="IPR011009">
    <property type="entry name" value="Kinase-like_dom_sf"/>
</dbReference>
<dbReference type="STRING" id="1076256.A0A2H3BYB7"/>
<feature type="region of interest" description="Disordered" evidence="1">
    <location>
        <begin position="280"/>
        <end position="339"/>
    </location>
</feature>
<feature type="compositionally biased region" description="Polar residues" evidence="1">
    <location>
        <begin position="316"/>
        <end position="339"/>
    </location>
</feature>
<dbReference type="SUPFAM" id="SSF56112">
    <property type="entry name" value="Protein kinase-like (PK-like)"/>
    <property type="match status" value="1"/>
</dbReference>
<feature type="compositionally biased region" description="Low complexity" evidence="1">
    <location>
        <begin position="216"/>
        <end position="233"/>
    </location>
</feature>
<dbReference type="InterPro" id="IPR051681">
    <property type="entry name" value="Ser/Thr_Kinases-Pseudokinases"/>
</dbReference>
<dbReference type="GO" id="GO:0005524">
    <property type="term" value="F:ATP binding"/>
    <property type="evidence" value="ECO:0007669"/>
    <property type="project" value="InterPro"/>
</dbReference>
<dbReference type="Proteomes" id="UP000218334">
    <property type="component" value="Unassembled WGS sequence"/>
</dbReference>
<organism evidence="3 4">
    <name type="scientific">Armillaria solidipes</name>
    <dbReference type="NCBI Taxonomy" id="1076256"/>
    <lineage>
        <taxon>Eukaryota</taxon>
        <taxon>Fungi</taxon>
        <taxon>Dikarya</taxon>
        <taxon>Basidiomycota</taxon>
        <taxon>Agaricomycotina</taxon>
        <taxon>Agaricomycetes</taxon>
        <taxon>Agaricomycetidae</taxon>
        <taxon>Agaricales</taxon>
        <taxon>Marasmiineae</taxon>
        <taxon>Physalacriaceae</taxon>
        <taxon>Armillaria</taxon>
    </lineage>
</organism>
<keyword evidence="4" id="KW-1185">Reference proteome</keyword>